<feature type="binding site" evidence="15">
    <location>
        <position position="99"/>
    </location>
    <ligand>
        <name>ATP</name>
        <dbReference type="ChEBI" id="CHEBI:30616"/>
    </ligand>
</feature>
<keyword evidence="8 15" id="KW-0547">Nucleotide-binding</keyword>
<dbReference type="PANTHER" id="PTHR45646">
    <property type="entry name" value="SERINE/THREONINE-PROTEIN KINASE DOA-RELATED"/>
    <property type="match status" value="1"/>
</dbReference>
<dbReference type="Gene3D" id="1.10.510.10">
    <property type="entry name" value="Transferase(Phosphotransferase) domain 1"/>
    <property type="match status" value="1"/>
</dbReference>
<dbReference type="Gene3D" id="3.30.200.20">
    <property type="entry name" value="Phosphorylase Kinase, domain 1"/>
    <property type="match status" value="1"/>
</dbReference>
<dbReference type="PANTHER" id="PTHR45646:SF11">
    <property type="entry name" value="SERINE_THREONINE-PROTEIN KINASE DOA"/>
    <property type="match status" value="1"/>
</dbReference>
<evidence type="ECO:0000256" key="12">
    <source>
        <dbReference type="ARBA" id="ARBA00033194"/>
    </source>
</evidence>
<dbReference type="InterPro" id="IPR000719">
    <property type="entry name" value="Prot_kinase_dom"/>
</dbReference>
<keyword evidence="6" id="KW-0723">Serine/threonine-protein kinase</keyword>
<keyword evidence="7" id="KW-0808">Transferase</keyword>
<evidence type="ECO:0000256" key="8">
    <source>
        <dbReference type="ARBA" id="ARBA00022741"/>
    </source>
</evidence>
<keyword evidence="9" id="KW-0418">Kinase</keyword>
<evidence type="ECO:0000256" key="13">
    <source>
        <dbReference type="ARBA" id="ARBA00047899"/>
    </source>
</evidence>
<dbReference type="PROSITE" id="PS00107">
    <property type="entry name" value="PROTEIN_KINASE_ATP"/>
    <property type="match status" value="1"/>
</dbReference>
<gene>
    <name evidence="17" type="ORF">PGQ11_006346</name>
</gene>
<evidence type="ECO:0000259" key="16">
    <source>
        <dbReference type="PROSITE" id="PS50011"/>
    </source>
</evidence>
<comment type="catalytic activity">
    <reaction evidence="14">
        <text>L-seryl-[protein] + ATP = O-phospho-L-seryl-[protein] + ADP + H(+)</text>
        <dbReference type="Rhea" id="RHEA:17989"/>
        <dbReference type="Rhea" id="RHEA-COMP:9863"/>
        <dbReference type="Rhea" id="RHEA-COMP:11604"/>
        <dbReference type="ChEBI" id="CHEBI:15378"/>
        <dbReference type="ChEBI" id="CHEBI:29999"/>
        <dbReference type="ChEBI" id="CHEBI:30616"/>
        <dbReference type="ChEBI" id="CHEBI:83421"/>
        <dbReference type="ChEBI" id="CHEBI:456216"/>
        <dbReference type="EC" id="2.7.11.1"/>
    </reaction>
</comment>
<dbReference type="InterPro" id="IPR011009">
    <property type="entry name" value="Kinase-like_dom_sf"/>
</dbReference>
<evidence type="ECO:0000256" key="4">
    <source>
        <dbReference type="ARBA" id="ARBA00013948"/>
    </source>
</evidence>
<evidence type="ECO:0000256" key="3">
    <source>
        <dbReference type="ARBA" id="ARBA00012513"/>
    </source>
</evidence>
<comment type="caution">
    <text evidence="17">The sequence shown here is derived from an EMBL/GenBank/DDBJ whole genome shotgun (WGS) entry which is preliminary data.</text>
</comment>
<dbReference type="Pfam" id="PF00069">
    <property type="entry name" value="Pkinase"/>
    <property type="match status" value="1"/>
</dbReference>
<organism evidence="17 18">
    <name type="scientific">Apiospora arundinis</name>
    <dbReference type="NCBI Taxonomy" id="335852"/>
    <lineage>
        <taxon>Eukaryota</taxon>
        <taxon>Fungi</taxon>
        <taxon>Dikarya</taxon>
        <taxon>Ascomycota</taxon>
        <taxon>Pezizomycotina</taxon>
        <taxon>Sordariomycetes</taxon>
        <taxon>Xylariomycetidae</taxon>
        <taxon>Amphisphaeriales</taxon>
        <taxon>Apiosporaceae</taxon>
        <taxon>Apiospora</taxon>
    </lineage>
</organism>
<protein>
    <recommendedName>
        <fullName evidence="5">EKC/KEOPS complex subunit BUD32</fullName>
        <ecNumber evidence="3">2.7.11.1</ecNumber>
    </recommendedName>
    <alternativeName>
        <fullName evidence="11 12">Atypical Serine/threonine protein kinase BUD32</fullName>
    </alternativeName>
    <alternativeName>
        <fullName evidence="4">EKC/KEOPS complex subunit bud32</fullName>
    </alternativeName>
</protein>
<feature type="domain" description="Protein kinase" evidence="16">
    <location>
        <begin position="70"/>
        <end position="493"/>
    </location>
</feature>
<evidence type="ECO:0000256" key="2">
    <source>
        <dbReference type="ARBA" id="ARBA00011534"/>
    </source>
</evidence>
<dbReference type="EC" id="2.7.11.1" evidence="3"/>
<keyword evidence="10 15" id="KW-0067">ATP-binding</keyword>
<evidence type="ECO:0000256" key="11">
    <source>
        <dbReference type="ARBA" id="ARBA00030980"/>
    </source>
</evidence>
<evidence type="ECO:0000313" key="18">
    <source>
        <dbReference type="Proteomes" id="UP001390339"/>
    </source>
</evidence>
<name>A0ABR2ISW2_9PEZI</name>
<reference evidence="17 18" key="1">
    <citation type="journal article" date="2024" name="IMA Fungus">
        <title>Apiospora arundinis, a panoply of carbohydrate-active enzymes and secondary metabolites.</title>
        <authorList>
            <person name="Sorensen T."/>
            <person name="Petersen C."/>
            <person name="Muurmann A.T."/>
            <person name="Christiansen J.V."/>
            <person name="Brundto M.L."/>
            <person name="Overgaard C.K."/>
            <person name="Boysen A.T."/>
            <person name="Wollenberg R.D."/>
            <person name="Larsen T.O."/>
            <person name="Sorensen J.L."/>
            <person name="Nielsen K.L."/>
            <person name="Sondergaard T.E."/>
        </authorList>
    </citation>
    <scope>NUCLEOTIDE SEQUENCE [LARGE SCALE GENOMIC DNA]</scope>
    <source>
        <strain evidence="17 18">AAU 773</strain>
    </source>
</reference>
<evidence type="ECO:0000256" key="10">
    <source>
        <dbReference type="ARBA" id="ARBA00022840"/>
    </source>
</evidence>
<evidence type="ECO:0000256" key="9">
    <source>
        <dbReference type="ARBA" id="ARBA00022777"/>
    </source>
</evidence>
<accession>A0ABR2ISW2</accession>
<evidence type="ECO:0000313" key="17">
    <source>
        <dbReference type="EMBL" id="KAK8867768.1"/>
    </source>
</evidence>
<evidence type="ECO:0000256" key="1">
    <source>
        <dbReference type="ARBA" id="ARBA00003747"/>
    </source>
</evidence>
<dbReference type="SUPFAM" id="SSF56112">
    <property type="entry name" value="Protein kinase-like (PK-like)"/>
    <property type="match status" value="1"/>
</dbReference>
<comment type="subunit">
    <text evidence="2">Component of the EKC/KEOPS complex composed of at least BUD32, CGI121, GON7, KAE1 and PCC1; the whole complex dimerizes.</text>
</comment>
<keyword evidence="18" id="KW-1185">Reference proteome</keyword>
<evidence type="ECO:0000256" key="14">
    <source>
        <dbReference type="ARBA" id="ARBA00048679"/>
    </source>
</evidence>
<comment type="function">
    <text evidence="1">Component of the EKC/KEOPS complex that is required for the formation of a threonylcarbamoyl group on adenosine at position 37 (t(6)A37) in tRNAs that read codons beginning with adenine. The complex is probably involved in the transfer of the threonylcarbamoyl moiety of threonylcarbamoyl-AMP (TC-AMP) to the N6 group of A37. BUD32 has ATPase activity in the context of the EKC/KEOPS complex and likely plays a supporting role to the catalytic subunit KAE1. The EKC/KEOPS complex also promotes both telomere uncapping and telomere elongation. The complex is required for efficient recruitment of transcriptional coactivators.</text>
</comment>
<dbReference type="PROSITE" id="PS00109">
    <property type="entry name" value="PROTEIN_KINASE_TYR"/>
    <property type="match status" value="1"/>
</dbReference>
<dbReference type="InterPro" id="IPR008266">
    <property type="entry name" value="Tyr_kinase_AS"/>
</dbReference>
<comment type="catalytic activity">
    <reaction evidence="13">
        <text>L-threonyl-[protein] + ATP = O-phospho-L-threonyl-[protein] + ADP + H(+)</text>
        <dbReference type="Rhea" id="RHEA:46608"/>
        <dbReference type="Rhea" id="RHEA-COMP:11060"/>
        <dbReference type="Rhea" id="RHEA-COMP:11605"/>
        <dbReference type="ChEBI" id="CHEBI:15378"/>
        <dbReference type="ChEBI" id="CHEBI:30013"/>
        <dbReference type="ChEBI" id="CHEBI:30616"/>
        <dbReference type="ChEBI" id="CHEBI:61977"/>
        <dbReference type="ChEBI" id="CHEBI:456216"/>
        <dbReference type="EC" id="2.7.11.1"/>
    </reaction>
</comment>
<evidence type="ECO:0000256" key="5">
    <source>
        <dbReference type="ARBA" id="ARBA00019973"/>
    </source>
</evidence>
<dbReference type="Proteomes" id="UP001390339">
    <property type="component" value="Unassembled WGS sequence"/>
</dbReference>
<dbReference type="PROSITE" id="PS50011">
    <property type="entry name" value="PROTEIN_KINASE_DOM"/>
    <property type="match status" value="1"/>
</dbReference>
<dbReference type="InterPro" id="IPR017441">
    <property type="entry name" value="Protein_kinase_ATP_BS"/>
</dbReference>
<proteinExistence type="predicted"/>
<dbReference type="InterPro" id="IPR051175">
    <property type="entry name" value="CLK_kinases"/>
</dbReference>
<evidence type="ECO:0000256" key="15">
    <source>
        <dbReference type="PROSITE-ProRule" id="PRU10141"/>
    </source>
</evidence>
<dbReference type="EMBL" id="JAPCWZ010000004">
    <property type="protein sequence ID" value="KAK8867768.1"/>
    <property type="molecule type" value="Genomic_DNA"/>
</dbReference>
<dbReference type="SMART" id="SM00220">
    <property type="entry name" value="S_TKc"/>
    <property type="match status" value="1"/>
</dbReference>
<evidence type="ECO:0000256" key="7">
    <source>
        <dbReference type="ARBA" id="ARBA00022679"/>
    </source>
</evidence>
<evidence type="ECO:0000256" key="6">
    <source>
        <dbReference type="ARBA" id="ARBA00022527"/>
    </source>
</evidence>
<sequence>MSTASSFASTSRGLAEQFSATNLEEDAQYKGPKYETCAPPEYEVEDVVMYEPGGFHPVHLDTFVGDGDRYEYVHKLGQGGFATVWLCRDHQRNRWCALKIVASSHSSEDSGELMIKRLLGGNHVDLEQAAAHHIMLPDDHFWIQGPNGRHLALVLPLLGPSLSTWLEFNGHKFDVKRKFCRQMTRAIGFLQSQGVCHGDFRPDNILMKIRNLDHLTKDEILELLGGEPIGFGVRALNGDDHRPHAPDYVVSLAQWPIGNDHKLFLEDIAIADFGEAFVPSRCKDFLGIPRAFAAPEVTFMSEPGLPSDIWSLGVAIIAILGTTPFSNDVLFTTRALEEYLGPLPLKYRTRFEELQNETLAGQYEYKKSRWQDYVDMGMVSPDDTPKLEVLSLSESQRNDPSHPVSYSSVTELKDVRKASLEDSGYGHPISVSLNGEKEIFFEETDPRYDPEMVGMYKNPPAEAEVLTDLALKIFRYDPFERITTAEILRHESLCERARSTSGITGGLNVLQMTLAYLWLSWLYYGML</sequence>